<dbReference type="InParanoid" id="D7G0C8"/>
<comment type="similarity">
    <text evidence="5">Belongs to the Fanconi anemia protein FANCD2 family.</text>
</comment>
<dbReference type="GO" id="GO:0036297">
    <property type="term" value="P:interstrand cross-link repair"/>
    <property type="evidence" value="ECO:0007669"/>
    <property type="project" value="TreeGrafter"/>
</dbReference>
<proteinExistence type="inferred from homology"/>
<organism evidence="7 8">
    <name type="scientific">Ectocarpus siliculosus</name>
    <name type="common">Brown alga</name>
    <name type="synonym">Conferva siliculosa</name>
    <dbReference type="NCBI Taxonomy" id="2880"/>
    <lineage>
        <taxon>Eukaryota</taxon>
        <taxon>Sar</taxon>
        <taxon>Stramenopiles</taxon>
        <taxon>Ochrophyta</taxon>
        <taxon>PX clade</taxon>
        <taxon>Phaeophyceae</taxon>
        <taxon>Ectocarpales</taxon>
        <taxon>Ectocarpaceae</taxon>
        <taxon>Ectocarpus</taxon>
    </lineage>
</organism>
<evidence type="ECO:0000313" key="7">
    <source>
        <dbReference type="EMBL" id="CBJ26655.1"/>
    </source>
</evidence>
<dbReference type="InterPro" id="IPR029448">
    <property type="entry name" value="FANCD2"/>
</dbReference>
<dbReference type="InterPro" id="IPR016024">
    <property type="entry name" value="ARM-type_fold"/>
</dbReference>
<protein>
    <recommendedName>
        <fullName evidence="9">Fanconi anemia group D2 protein</fullName>
    </recommendedName>
</protein>
<dbReference type="PANTHER" id="PTHR32086:SF0">
    <property type="entry name" value="FANCONI ANEMIA GROUP D2 PROTEIN"/>
    <property type="match status" value="1"/>
</dbReference>
<evidence type="ECO:0000256" key="6">
    <source>
        <dbReference type="SAM" id="MobiDB-lite"/>
    </source>
</evidence>
<feature type="compositionally biased region" description="Low complexity" evidence="6">
    <location>
        <begin position="811"/>
        <end position="835"/>
    </location>
</feature>
<dbReference type="EMBL" id="FN648597">
    <property type="protein sequence ID" value="CBJ26655.1"/>
    <property type="molecule type" value="Genomic_DNA"/>
</dbReference>
<dbReference type="PANTHER" id="PTHR32086">
    <property type="entry name" value="FANCONI ANEMIA GROUP D2 PROTEIN"/>
    <property type="match status" value="1"/>
</dbReference>
<dbReference type="GO" id="GO:1990918">
    <property type="term" value="P:double-strand break repair involved in meiotic recombination"/>
    <property type="evidence" value="ECO:0007669"/>
    <property type="project" value="TreeGrafter"/>
</dbReference>
<feature type="compositionally biased region" description="Basic and acidic residues" evidence="6">
    <location>
        <begin position="851"/>
        <end position="861"/>
    </location>
</feature>
<dbReference type="InterPro" id="IPR006311">
    <property type="entry name" value="TAT_signal"/>
</dbReference>
<keyword evidence="8" id="KW-1185">Reference proteome</keyword>
<dbReference type="eggNOG" id="KOG4712">
    <property type="taxonomic scope" value="Eukaryota"/>
</dbReference>
<dbReference type="EMBL" id="FN649740">
    <property type="protein sequence ID" value="CBJ26655.1"/>
    <property type="molecule type" value="Genomic_DNA"/>
</dbReference>
<comment type="subcellular location">
    <subcellularLocation>
        <location evidence="1">Nucleus</location>
    </subcellularLocation>
</comment>
<dbReference type="STRING" id="2880.D7G0C8"/>
<dbReference type="GO" id="GO:0070182">
    <property type="term" value="F:DNA polymerase binding"/>
    <property type="evidence" value="ECO:0007669"/>
    <property type="project" value="TreeGrafter"/>
</dbReference>
<dbReference type="SUPFAM" id="SSF48371">
    <property type="entry name" value="ARM repeat"/>
    <property type="match status" value="2"/>
</dbReference>
<feature type="compositionally biased region" description="Acidic residues" evidence="6">
    <location>
        <begin position="1380"/>
        <end position="1417"/>
    </location>
</feature>
<feature type="region of interest" description="Disordered" evidence="6">
    <location>
        <begin position="1342"/>
        <end position="1435"/>
    </location>
</feature>
<dbReference type="GO" id="GO:0005634">
    <property type="term" value="C:nucleus"/>
    <property type="evidence" value="ECO:0007669"/>
    <property type="project" value="UniProtKB-SubCell"/>
</dbReference>
<gene>
    <name evidence="7" type="ORF">Esi_0040_0067</name>
</gene>
<name>D7G0C8_ECTSI</name>
<feature type="region of interest" description="Disordered" evidence="6">
    <location>
        <begin position="1069"/>
        <end position="1088"/>
    </location>
</feature>
<dbReference type="GO" id="GO:0007129">
    <property type="term" value="P:homologous chromosome pairing at meiosis"/>
    <property type="evidence" value="ECO:0007669"/>
    <property type="project" value="TreeGrafter"/>
</dbReference>
<keyword evidence="2" id="KW-1017">Isopeptide bond</keyword>
<evidence type="ECO:0000256" key="5">
    <source>
        <dbReference type="ARBA" id="ARBA00093456"/>
    </source>
</evidence>
<evidence type="ECO:0000313" key="8">
    <source>
        <dbReference type="Proteomes" id="UP000002630"/>
    </source>
</evidence>
<dbReference type="OrthoDB" id="27031at2759"/>
<dbReference type="GO" id="GO:0031573">
    <property type="term" value="P:mitotic intra-S DNA damage checkpoint signaling"/>
    <property type="evidence" value="ECO:0007669"/>
    <property type="project" value="TreeGrafter"/>
</dbReference>
<evidence type="ECO:0000256" key="3">
    <source>
        <dbReference type="ARBA" id="ARBA00022843"/>
    </source>
</evidence>
<dbReference type="OMA" id="QCIRGNT"/>
<keyword evidence="4" id="KW-0539">Nucleus</keyword>
<feature type="compositionally biased region" description="Acidic residues" evidence="6">
    <location>
        <begin position="1357"/>
        <end position="1366"/>
    </location>
</feature>
<evidence type="ECO:0000256" key="4">
    <source>
        <dbReference type="ARBA" id="ARBA00023242"/>
    </source>
</evidence>
<sequence length="1435" mass="153697">MGGRAGFIAAAAAAAAAGGGVGGGGGANAIHESLVKVLLRVDCIQPEVIDMLLEKIPELVGEEETAAEGGYGSGAAARERTFSWQDLPRLVLNQVRFLDHLVDSTSLTRKILEVLTVLPVNLQREMISYLPEVVEDGDHAEVVETLQSLKDSEPQLLVAVLDALGNLSLPPRLLGGITEDALGLLDSAQPSTLPVLVRFLLETATADTADAVVRELRERLRLCPVVGGGGRGGVEDTEETEALVLNPGLQSNREPPSDSDTSGDALTLEALRQGLRLRGDLAACFLKAITKTAGSEGHSVVDLWVLFCLYANQDTRKRVIALFRRKISCGHFTEPLMTDALHGRAGALHGLFFSLMGITDALVSSGVVSVRRYGASMYREIFSGFSEAYHRQEVVGALITHCGAGSELETDSALSALSALASPSDGGSGLRPFAAFIRALMDYMQGYTHYQVRKVFRILCAMASSAPGGRDMSAGGDMDDVHIFVRKHVAMSQMALKQIGIIGAVAFVEFHGKTGGGDGPGPAGGMFSQDSQAGGGSALGGSTNGGRFQTSGAGDTLAMLMNHCRNSQEGKAFLYDELALSAGTGALGSDALDALVNMLLDPLTEEFMNVVTVGGDGDEDEEEAEGTGGLTDEQKKILEDGKFSGELCGGAVKASPYGNLDQAVEGQVAEVLLLPLLASEDQQERMKIGGLCPLFSLLATCLRSPQCGRELDEIAAALGAPVILADSHTVDNVIHLEESHKNAVIGAHYAACNWVRELVNAFVLETHSDFKAKLVRRIGHLCRLEFDLLFMLKRHLGYRLPGTGKSIMSPANSSIGKKSGAASSSSSSSSTTSGNKGKGKGKAKAPGKASKKTEGEQSEVMRDTLRRSLRPLAPEAVLVLGFPGMLQKTRNTVGDTVAVESIKVGLRGVHLLLQEMHGHLKRALADKNSTRAFSRLREAMVGNSLGGMEDEIGVFCSDVSDEEMLLPCLDFTLKVLSILCGSDEILGSEAGRNVLGECLADAFYDGDLDESLDGSQNRPAADEAFVMCFDKLEDFASTVQQLPLAVQLVQVMEAVATARVRCLAAQPDGRGAAARGGQRRGETPELSPHQKLSSLCLTLLQRDWSEGDLKFVYKSSTLGVLVRAHLRWAKDPLQAVEVMGSEVLPLLLETGDCLGPAEGYPTLTAASFSHFYTPLLQALLSCWKDRTDFSPRSRLPTDAVLMRTERMVLMLKLLILFTKGNPTLSRRLVLVSALRESKKIMQVFLKSAMSVLERAFDSNQDEVLGIVKGLQQTTRQMQSLCAHGKDVGDAAMSKEAPAVKKLLEEFIFRMKSLVQSNDCYGALSVGNLKNRSLDGELLVVPVEESEDEEPPERNEGNEDSDSDSSDSDSGRAGKRRVQADDGDNAEEEEEEEEEEDEEEEEEEEQEEEEEDGEEGEDTVPLVQNNDSGSETDSDG</sequence>
<dbReference type="Pfam" id="PF14631">
    <property type="entry name" value="FancD2"/>
    <property type="match status" value="2"/>
</dbReference>
<dbReference type="PROSITE" id="PS51318">
    <property type="entry name" value="TAT"/>
    <property type="match status" value="1"/>
</dbReference>
<evidence type="ECO:0000256" key="1">
    <source>
        <dbReference type="ARBA" id="ARBA00004123"/>
    </source>
</evidence>
<feature type="region of interest" description="Disordered" evidence="6">
    <location>
        <begin position="518"/>
        <end position="541"/>
    </location>
</feature>
<feature type="region of interest" description="Disordered" evidence="6">
    <location>
        <begin position="809"/>
        <end position="861"/>
    </location>
</feature>
<dbReference type="GO" id="GO:0000793">
    <property type="term" value="C:condensed chromosome"/>
    <property type="evidence" value="ECO:0007669"/>
    <property type="project" value="TreeGrafter"/>
</dbReference>
<keyword evidence="3" id="KW-0832">Ubl conjugation</keyword>
<accession>D7G0C8</accession>
<evidence type="ECO:0008006" key="9">
    <source>
        <dbReference type="Google" id="ProtNLM"/>
    </source>
</evidence>
<dbReference type="Proteomes" id="UP000002630">
    <property type="component" value="Linkage Group LG15"/>
</dbReference>
<evidence type="ECO:0000256" key="2">
    <source>
        <dbReference type="ARBA" id="ARBA00022499"/>
    </source>
</evidence>
<reference evidence="7 8" key="1">
    <citation type="journal article" date="2010" name="Nature">
        <title>The Ectocarpus genome and the independent evolution of multicellularity in brown algae.</title>
        <authorList>
            <person name="Cock J.M."/>
            <person name="Sterck L."/>
            <person name="Rouze P."/>
            <person name="Scornet D."/>
            <person name="Allen A.E."/>
            <person name="Amoutzias G."/>
            <person name="Anthouard V."/>
            <person name="Artiguenave F."/>
            <person name="Aury J.M."/>
            <person name="Badger J.H."/>
            <person name="Beszteri B."/>
            <person name="Billiau K."/>
            <person name="Bonnet E."/>
            <person name="Bothwell J.H."/>
            <person name="Bowler C."/>
            <person name="Boyen C."/>
            <person name="Brownlee C."/>
            <person name="Carrano C.J."/>
            <person name="Charrier B."/>
            <person name="Cho G.Y."/>
            <person name="Coelho S.M."/>
            <person name="Collen J."/>
            <person name="Corre E."/>
            <person name="Da Silva C."/>
            <person name="Delage L."/>
            <person name="Delaroque N."/>
            <person name="Dittami S.M."/>
            <person name="Doulbeau S."/>
            <person name="Elias M."/>
            <person name="Farnham G."/>
            <person name="Gachon C.M."/>
            <person name="Gschloessl B."/>
            <person name="Heesch S."/>
            <person name="Jabbari K."/>
            <person name="Jubin C."/>
            <person name="Kawai H."/>
            <person name="Kimura K."/>
            <person name="Kloareg B."/>
            <person name="Kupper F.C."/>
            <person name="Lang D."/>
            <person name="Le Bail A."/>
            <person name="Leblanc C."/>
            <person name="Lerouge P."/>
            <person name="Lohr M."/>
            <person name="Lopez P.J."/>
            <person name="Martens C."/>
            <person name="Maumus F."/>
            <person name="Michel G."/>
            <person name="Miranda-Saavedra D."/>
            <person name="Morales J."/>
            <person name="Moreau H."/>
            <person name="Motomura T."/>
            <person name="Nagasato C."/>
            <person name="Napoli C.A."/>
            <person name="Nelson D.R."/>
            <person name="Nyvall-Collen P."/>
            <person name="Peters A.F."/>
            <person name="Pommier C."/>
            <person name="Potin P."/>
            <person name="Poulain J."/>
            <person name="Quesneville H."/>
            <person name="Read B."/>
            <person name="Rensing S.A."/>
            <person name="Ritter A."/>
            <person name="Rousvoal S."/>
            <person name="Samanta M."/>
            <person name="Samson G."/>
            <person name="Schroeder D.C."/>
            <person name="Segurens B."/>
            <person name="Strittmatter M."/>
            <person name="Tonon T."/>
            <person name="Tregear J.W."/>
            <person name="Valentin K."/>
            <person name="von Dassow P."/>
            <person name="Yamagishi T."/>
            <person name="Van de Peer Y."/>
            <person name="Wincker P."/>
        </authorList>
    </citation>
    <scope>NUCLEOTIDE SEQUENCE [LARGE SCALE GENOMIC DNA]</scope>
    <source>
        <strain evidence="8">Ec32 / CCAP1310/4</strain>
    </source>
</reference>